<evidence type="ECO:0000256" key="1">
    <source>
        <dbReference type="SAM" id="MobiDB-lite"/>
    </source>
</evidence>
<sequence>MPSQSHRRIAFDDDCKRTRRQNPARRRRVRPNREGSACPGPSELRRAERSVLFRCAVKACGNFVCVKCSTWNIKSGAKNAARSLRLGS</sequence>
<proteinExistence type="predicted"/>
<keyword evidence="3" id="KW-1185">Reference proteome</keyword>
<dbReference type="Proteomes" id="UP000006462">
    <property type="component" value="Unassembled WGS sequence"/>
</dbReference>
<comment type="caution">
    <text evidence="2">The sequence shown here is derived from an EMBL/GenBank/DDBJ whole genome shotgun (WGS) entry which is preliminary data.</text>
</comment>
<organism evidence="2 3">
    <name type="scientific">Pyramidobacter piscolens W5455</name>
    <dbReference type="NCBI Taxonomy" id="352165"/>
    <lineage>
        <taxon>Bacteria</taxon>
        <taxon>Thermotogati</taxon>
        <taxon>Synergistota</taxon>
        <taxon>Synergistia</taxon>
        <taxon>Synergistales</taxon>
        <taxon>Dethiosulfovibrionaceae</taxon>
        <taxon>Pyramidobacter</taxon>
    </lineage>
</organism>
<feature type="region of interest" description="Disordered" evidence="1">
    <location>
        <begin position="1"/>
        <end position="42"/>
    </location>
</feature>
<protein>
    <submittedName>
        <fullName evidence="2">Uncharacterized protein</fullName>
    </submittedName>
</protein>
<evidence type="ECO:0000313" key="3">
    <source>
        <dbReference type="Proteomes" id="UP000006462"/>
    </source>
</evidence>
<evidence type="ECO:0000313" key="2">
    <source>
        <dbReference type="EMBL" id="EFB90977.1"/>
    </source>
</evidence>
<feature type="compositionally biased region" description="Basic residues" evidence="1">
    <location>
        <begin position="17"/>
        <end position="30"/>
    </location>
</feature>
<gene>
    <name evidence="2" type="ORF">HMPREF7215_1980</name>
</gene>
<name>A0ABM9ZVQ9_9BACT</name>
<reference evidence="2 3" key="1">
    <citation type="submission" date="2009-12" db="EMBL/GenBank/DDBJ databases">
        <authorList>
            <person name="Shrivastava S."/>
            <person name="Madupu R."/>
            <person name="Durkin A.S."/>
            <person name="Torralba M."/>
            <person name="Methe B."/>
            <person name="Sutton G.G."/>
            <person name="Strausberg R.L."/>
            <person name="Nelson K.E."/>
        </authorList>
    </citation>
    <scope>NUCLEOTIDE SEQUENCE [LARGE SCALE GENOMIC DNA]</scope>
    <source>
        <strain evidence="2 3">W5455</strain>
    </source>
</reference>
<dbReference type="EMBL" id="ADFP01000054">
    <property type="protein sequence ID" value="EFB90977.1"/>
    <property type="molecule type" value="Genomic_DNA"/>
</dbReference>
<accession>A0ABM9ZVQ9</accession>